<reference evidence="9 10" key="1">
    <citation type="submission" date="2017-04" db="EMBL/GenBank/DDBJ databases">
        <authorList>
            <person name="Varghese N."/>
            <person name="Submissions S."/>
        </authorList>
    </citation>
    <scope>NUCLEOTIDE SEQUENCE [LARGE SCALE GENOMIC DNA]</scope>
    <source>
        <strain evidence="9 10">J12</strain>
    </source>
</reference>
<dbReference type="InterPro" id="IPR000524">
    <property type="entry name" value="Tscrpt_reg_HTH_GntR"/>
</dbReference>
<dbReference type="GO" id="GO:0008483">
    <property type="term" value="F:transaminase activity"/>
    <property type="evidence" value="ECO:0007669"/>
    <property type="project" value="UniProtKB-KW"/>
</dbReference>
<keyword evidence="4" id="KW-0663">Pyridoxal phosphate</keyword>
<gene>
    <name evidence="9" type="ORF">SAMN02744124_02919</name>
</gene>
<comment type="similarity">
    <text evidence="2">In the C-terminal section; belongs to the class-I pyridoxal-phosphate-dependent aminotransferase family.</text>
</comment>
<sequence length="477" mass="53846">MYGIQLDPASELTMTAQLCRQIRQNIERGEWGEGMRLPPTRKLAAEFGIARNVVIDAYEQLIAEGYLIGQTGSGTYVASGIRTSLASAGESEGEELEMERLGWEGEASSDSEGLIDFEIGTPDLRHFPRKLWAKYLKEAAEVIPSTSLDYGDIRGEEALRKEIAAYLYRTRGMRCQPGQIMIVSGSSEGFALIAQTLRDRFDAVYLEDPTIEFTQHIFRKVGYRISPVAIDSAGMKVHELREWEPGHLMLLTPSHQFPGGGILPIQRRQHAVRLAEEAASYLIEDDYDGDFRLKGVPIPPLYTLNPGRVIYVGTFSKTLAPGLRLGFLVLPVHLVRPMADLREAQNLRPPSMLQIALAMFMRDGCLDRHIHKMKKNYRQRRQLLIEAIQRHFGARAVIQGDEAGMHLMVEFRGIPAGLDWSKSQAYGVRVYGVEDYCLIQGNYTRHILLGYGNLPEVKIELGIERLRSFLEEYAYRD</sequence>
<dbReference type="EMBL" id="FXAE01000032">
    <property type="protein sequence ID" value="SMF41532.1"/>
    <property type="molecule type" value="Genomic_DNA"/>
</dbReference>
<dbReference type="InterPro" id="IPR051446">
    <property type="entry name" value="HTH_trans_reg/aminotransferase"/>
</dbReference>
<dbReference type="PANTHER" id="PTHR46577:SF1">
    <property type="entry name" value="HTH-TYPE TRANSCRIPTIONAL REGULATORY PROTEIN GABR"/>
    <property type="match status" value="1"/>
</dbReference>
<dbReference type="Gene3D" id="1.10.10.10">
    <property type="entry name" value="Winged helix-like DNA-binding domain superfamily/Winged helix DNA-binding domain"/>
    <property type="match status" value="1"/>
</dbReference>
<evidence type="ECO:0000256" key="6">
    <source>
        <dbReference type="ARBA" id="ARBA00023125"/>
    </source>
</evidence>
<dbReference type="InterPro" id="IPR015421">
    <property type="entry name" value="PyrdxlP-dep_Trfase_major"/>
</dbReference>
<evidence type="ECO:0000256" key="5">
    <source>
        <dbReference type="ARBA" id="ARBA00023015"/>
    </source>
</evidence>
<organism evidence="9 10">
    <name type="scientific">Paenibacillus barengoltzii J12</name>
    <dbReference type="NCBI Taxonomy" id="935846"/>
    <lineage>
        <taxon>Bacteria</taxon>
        <taxon>Bacillati</taxon>
        <taxon>Bacillota</taxon>
        <taxon>Bacilli</taxon>
        <taxon>Bacillales</taxon>
        <taxon>Paenibacillaceae</taxon>
        <taxon>Paenibacillus</taxon>
    </lineage>
</organism>
<keyword evidence="6" id="KW-0238">DNA-binding</keyword>
<keyword evidence="7" id="KW-0804">Transcription</keyword>
<evidence type="ECO:0000313" key="9">
    <source>
        <dbReference type="EMBL" id="SMF41532.1"/>
    </source>
</evidence>
<dbReference type="PANTHER" id="PTHR46577">
    <property type="entry name" value="HTH-TYPE TRANSCRIPTIONAL REGULATORY PROTEIN GABR"/>
    <property type="match status" value="1"/>
</dbReference>
<dbReference type="Proteomes" id="UP000192939">
    <property type="component" value="Unassembled WGS sequence"/>
</dbReference>
<keyword evidence="5" id="KW-0805">Transcription regulation</keyword>
<name>A0ABY1LZL3_9BACL</name>
<evidence type="ECO:0000256" key="2">
    <source>
        <dbReference type="ARBA" id="ARBA00005384"/>
    </source>
</evidence>
<dbReference type="Pfam" id="PF00392">
    <property type="entry name" value="GntR"/>
    <property type="match status" value="1"/>
</dbReference>
<accession>A0ABY1LZL3</accession>
<dbReference type="Pfam" id="PF00155">
    <property type="entry name" value="Aminotran_1_2"/>
    <property type="match status" value="1"/>
</dbReference>
<evidence type="ECO:0000256" key="1">
    <source>
        <dbReference type="ARBA" id="ARBA00001933"/>
    </source>
</evidence>
<keyword evidence="10" id="KW-1185">Reference proteome</keyword>
<dbReference type="InterPro" id="IPR036388">
    <property type="entry name" value="WH-like_DNA-bd_sf"/>
</dbReference>
<dbReference type="RefSeq" id="WP_085279300.1">
    <property type="nucleotide sequence ID" value="NZ_FXAE01000032.1"/>
</dbReference>
<evidence type="ECO:0000256" key="7">
    <source>
        <dbReference type="ARBA" id="ARBA00023163"/>
    </source>
</evidence>
<dbReference type="SMART" id="SM00345">
    <property type="entry name" value="HTH_GNTR"/>
    <property type="match status" value="1"/>
</dbReference>
<evidence type="ECO:0000256" key="4">
    <source>
        <dbReference type="ARBA" id="ARBA00022898"/>
    </source>
</evidence>
<keyword evidence="3 9" id="KW-0808">Transferase</keyword>
<evidence type="ECO:0000259" key="8">
    <source>
        <dbReference type="PROSITE" id="PS50949"/>
    </source>
</evidence>
<dbReference type="InterPro" id="IPR036390">
    <property type="entry name" value="WH_DNA-bd_sf"/>
</dbReference>
<dbReference type="CDD" id="cd07377">
    <property type="entry name" value="WHTH_GntR"/>
    <property type="match status" value="1"/>
</dbReference>
<comment type="cofactor">
    <cofactor evidence="1">
        <name>pyridoxal 5'-phosphate</name>
        <dbReference type="ChEBI" id="CHEBI:597326"/>
    </cofactor>
</comment>
<dbReference type="InterPro" id="IPR015424">
    <property type="entry name" value="PyrdxlP-dep_Trfase"/>
</dbReference>
<dbReference type="CDD" id="cd00609">
    <property type="entry name" value="AAT_like"/>
    <property type="match status" value="1"/>
</dbReference>
<evidence type="ECO:0000256" key="3">
    <source>
        <dbReference type="ARBA" id="ARBA00022576"/>
    </source>
</evidence>
<dbReference type="InterPro" id="IPR004839">
    <property type="entry name" value="Aminotransferase_I/II_large"/>
</dbReference>
<dbReference type="PROSITE" id="PS50949">
    <property type="entry name" value="HTH_GNTR"/>
    <property type="match status" value="1"/>
</dbReference>
<keyword evidence="3 9" id="KW-0032">Aminotransferase</keyword>
<dbReference type="PRINTS" id="PR00035">
    <property type="entry name" value="HTHGNTR"/>
</dbReference>
<evidence type="ECO:0000313" key="10">
    <source>
        <dbReference type="Proteomes" id="UP000192939"/>
    </source>
</evidence>
<protein>
    <submittedName>
        <fullName evidence="9">GntR family transcriptional regulator / MocR family aminotransferase</fullName>
    </submittedName>
</protein>
<comment type="caution">
    <text evidence="9">The sequence shown here is derived from an EMBL/GenBank/DDBJ whole genome shotgun (WGS) entry which is preliminary data.</text>
</comment>
<proteinExistence type="inferred from homology"/>
<feature type="domain" description="HTH gntR-type" evidence="8">
    <location>
        <begin position="12"/>
        <end position="80"/>
    </location>
</feature>
<dbReference type="SUPFAM" id="SSF46785">
    <property type="entry name" value="Winged helix' DNA-binding domain"/>
    <property type="match status" value="1"/>
</dbReference>
<dbReference type="SUPFAM" id="SSF53383">
    <property type="entry name" value="PLP-dependent transferases"/>
    <property type="match status" value="1"/>
</dbReference>
<dbReference type="Gene3D" id="3.40.640.10">
    <property type="entry name" value="Type I PLP-dependent aspartate aminotransferase-like (Major domain)"/>
    <property type="match status" value="1"/>
</dbReference>